<reference evidence="1" key="2">
    <citation type="journal article" date="2015" name="Data Brief">
        <title>Shoot transcriptome of the giant reed, Arundo donax.</title>
        <authorList>
            <person name="Barrero R.A."/>
            <person name="Guerrero F.D."/>
            <person name="Moolhuijzen P."/>
            <person name="Goolsby J.A."/>
            <person name="Tidwell J."/>
            <person name="Bellgard S.E."/>
            <person name="Bellgard M.I."/>
        </authorList>
    </citation>
    <scope>NUCLEOTIDE SEQUENCE</scope>
    <source>
        <tissue evidence="1">Shoot tissue taken approximately 20 cm above the soil surface</tissue>
    </source>
</reference>
<dbReference type="AlphaFoldDB" id="A0A0A9HAD7"/>
<sequence length="88" mass="10078">MMMKQMMCMFLHNMMNTLSKNRNVPSSAVFPVIRPALGHQQSVSDRAKVAMQEYLNHFLGNLNNVNSREVCKFLEVSLLSFLPEYGPN</sequence>
<accession>A0A0A9HAD7</accession>
<name>A0A0A9HAD7_ARUDO</name>
<proteinExistence type="predicted"/>
<protein>
    <submittedName>
        <fullName evidence="1">PLDP2</fullName>
    </submittedName>
</protein>
<reference evidence="1" key="1">
    <citation type="submission" date="2014-09" db="EMBL/GenBank/DDBJ databases">
        <authorList>
            <person name="Magalhaes I.L.F."/>
            <person name="Oliveira U."/>
            <person name="Santos F.R."/>
            <person name="Vidigal T.H.D.A."/>
            <person name="Brescovit A.D."/>
            <person name="Santos A.J."/>
        </authorList>
    </citation>
    <scope>NUCLEOTIDE SEQUENCE</scope>
    <source>
        <tissue evidence="1">Shoot tissue taken approximately 20 cm above the soil surface</tissue>
    </source>
</reference>
<evidence type="ECO:0000313" key="1">
    <source>
        <dbReference type="EMBL" id="JAE33702.1"/>
    </source>
</evidence>
<organism evidence="1">
    <name type="scientific">Arundo donax</name>
    <name type="common">Giant reed</name>
    <name type="synonym">Donax arundinaceus</name>
    <dbReference type="NCBI Taxonomy" id="35708"/>
    <lineage>
        <taxon>Eukaryota</taxon>
        <taxon>Viridiplantae</taxon>
        <taxon>Streptophyta</taxon>
        <taxon>Embryophyta</taxon>
        <taxon>Tracheophyta</taxon>
        <taxon>Spermatophyta</taxon>
        <taxon>Magnoliopsida</taxon>
        <taxon>Liliopsida</taxon>
        <taxon>Poales</taxon>
        <taxon>Poaceae</taxon>
        <taxon>PACMAD clade</taxon>
        <taxon>Arundinoideae</taxon>
        <taxon>Arundineae</taxon>
        <taxon>Arundo</taxon>
    </lineage>
</organism>
<dbReference type="EMBL" id="GBRH01164194">
    <property type="protein sequence ID" value="JAE33702.1"/>
    <property type="molecule type" value="Transcribed_RNA"/>
</dbReference>